<dbReference type="PANTHER" id="PTHR32552">
    <property type="entry name" value="FERRICHROME IRON RECEPTOR-RELATED"/>
    <property type="match status" value="1"/>
</dbReference>
<dbReference type="SUPFAM" id="SSF56935">
    <property type="entry name" value="Porins"/>
    <property type="match status" value="1"/>
</dbReference>
<keyword evidence="7" id="KW-0406">Ion transport</keyword>
<comment type="subcellular location">
    <subcellularLocation>
        <location evidence="1 11">Cell outer membrane</location>
        <topology evidence="1 11">Multi-pass membrane protein</topology>
    </subcellularLocation>
</comment>
<evidence type="ECO:0000313" key="16">
    <source>
        <dbReference type="Proteomes" id="UP000229730"/>
    </source>
</evidence>
<dbReference type="InterPro" id="IPR000531">
    <property type="entry name" value="Beta-barrel_TonB"/>
</dbReference>
<dbReference type="Gene3D" id="2.40.170.20">
    <property type="entry name" value="TonB-dependent receptor, beta-barrel domain"/>
    <property type="match status" value="2"/>
</dbReference>
<evidence type="ECO:0000256" key="10">
    <source>
        <dbReference type="ARBA" id="ARBA00023237"/>
    </source>
</evidence>
<dbReference type="InterPro" id="IPR039426">
    <property type="entry name" value="TonB-dep_rcpt-like"/>
</dbReference>
<dbReference type="Proteomes" id="UP000229730">
    <property type="component" value="Unassembled WGS sequence"/>
</dbReference>
<sequence length="836" mass="91692">MNLARRLKQNIQKTHCAAMGINQGREKMNKLTAMLFVSTSLYAMGVPAQAAEETTLDEIIVTAQKRAQNLQDVPISVNAFSRDFIDVVGAESMGDLDEFTPGLSVGSGQTTQPSYSIRGIGSSDFGVGTEPAVGVYVDGIYSTRSGAALVFFSDVERVEVLKGPQGTLFGRNTAAGAVSIVTKKPSDQREGRIQARYGSDNKRRLEATMNFPLTDKLAVRANWLINKSDGYVTDAVTGEGLNREDNAAFRIAVRWRPSENTDINLNFEQDKTDKDGNAAIAVATHSLSGGDPYGAFANDVEKGNEKRELNGAFLSVQHDFGAAELKTLTSYKEFTTSIRNDEDGTNLPAFYLDTENREDNKQFYQEIQLSGDTDALTWMVGGSYHWEDGKQAHSVNAKTESIDTLLGALSGGALSIFAPFIDAGVPLGGRIWNETLFNHTKNNSLAAFADVTWKATDKLNLSMGVRYTRDSKDFTWENGGRTIEEIDLFVLPGAYYNGYIAQLNAGLGTSIPLFDPAANIPFDDFSKMILGGVVGGNGDLIFNLGPAIEGQMVNVDDVWTDFSPRFVADYKITDDVMIFASVAKGYKAGGYSGLEVNSSFNPEKVWNYEVGLKSTLMDGKLRLNLSAYHYKYKDLQEISFEKTSPDGLPLYFTRTGDMKAWGLDGEIRYLVNDNLQLFASLGLVDAKWSRRQQRSAVTTELIDISGQPTGAPTTDLIVGLDYDHSLGNSGSLQFHLDHSYTSAPRDNDLTGENLMPLLGYVDLTKFTGYRSAQHRTNARISWTDGSEHWQLSVFGRNIFDNQYVGSPGGYVAVEFQSPVIKPTRGRFIGIDASYSF</sequence>
<evidence type="ECO:0000256" key="2">
    <source>
        <dbReference type="ARBA" id="ARBA00022448"/>
    </source>
</evidence>
<gene>
    <name evidence="15" type="ORF">CRD36_03715</name>
</gene>
<comment type="similarity">
    <text evidence="11 12">Belongs to the TonB-dependent receptor family.</text>
</comment>
<evidence type="ECO:0000259" key="14">
    <source>
        <dbReference type="Pfam" id="PF07715"/>
    </source>
</evidence>
<evidence type="ECO:0000256" key="9">
    <source>
        <dbReference type="ARBA" id="ARBA00023136"/>
    </source>
</evidence>
<dbReference type="InParanoid" id="A0A2G4YTZ0"/>
<dbReference type="Pfam" id="PF00593">
    <property type="entry name" value="TonB_dep_Rec_b-barrel"/>
    <property type="match status" value="1"/>
</dbReference>
<proteinExistence type="inferred from homology"/>
<keyword evidence="3 11" id="KW-1134">Transmembrane beta strand</keyword>
<dbReference type="EMBL" id="PDEM01000009">
    <property type="protein sequence ID" value="PHZ85798.1"/>
    <property type="molecule type" value="Genomic_DNA"/>
</dbReference>
<dbReference type="PROSITE" id="PS52016">
    <property type="entry name" value="TONB_DEPENDENT_REC_3"/>
    <property type="match status" value="1"/>
</dbReference>
<dbReference type="InterPro" id="IPR012910">
    <property type="entry name" value="Plug_dom"/>
</dbReference>
<keyword evidence="5 11" id="KW-0812">Transmembrane</keyword>
<accession>A0A2G4YTZ0</accession>
<evidence type="ECO:0000256" key="3">
    <source>
        <dbReference type="ARBA" id="ARBA00022452"/>
    </source>
</evidence>
<comment type="caution">
    <text evidence="15">The sequence shown here is derived from an EMBL/GenBank/DDBJ whole genome shotgun (WGS) entry which is preliminary data.</text>
</comment>
<evidence type="ECO:0000256" key="11">
    <source>
        <dbReference type="PROSITE-ProRule" id="PRU01360"/>
    </source>
</evidence>
<dbReference type="GO" id="GO:0006826">
    <property type="term" value="P:iron ion transport"/>
    <property type="evidence" value="ECO:0007669"/>
    <property type="project" value="UniProtKB-KW"/>
</dbReference>
<keyword evidence="6" id="KW-0408">Iron</keyword>
<feature type="domain" description="TonB-dependent receptor-like beta-barrel" evidence="13">
    <location>
        <begin position="256"/>
        <end position="798"/>
    </location>
</feature>
<protein>
    <submittedName>
        <fullName evidence="15">TonB-dependent receptor</fullName>
    </submittedName>
</protein>
<keyword evidence="15" id="KW-0675">Receptor</keyword>
<evidence type="ECO:0000313" key="15">
    <source>
        <dbReference type="EMBL" id="PHZ85798.1"/>
    </source>
</evidence>
<feature type="domain" description="TonB-dependent receptor plug" evidence="14">
    <location>
        <begin position="70"/>
        <end position="177"/>
    </location>
</feature>
<evidence type="ECO:0000256" key="6">
    <source>
        <dbReference type="ARBA" id="ARBA00023004"/>
    </source>
</evidence>
<dbReference type="InterPro" id="IPR036942">
    <property type="entry name" value="Beta-barrel_TonB_sf"/>
</dbReference>
<dbReference type="GO" id="GO:0009279">
    <property type="term" value="C:cell outer membrane"/>
    <property type="evidence" value="ECO:0007669"/>
    <property type="project" value="UniProtKB-SubCell"/>
</dbReference>
<keyword evidence="10 11" id="KW-0998">Cell outer membrane</keyword>
<dbReference type="Pfam" id="PF07715">
    <property type="entry name" value="Plug"/>
    <property type="match status" value="1"/>
</dbReference>
<dbReference type="AlphaFoldDB" id="A0A2G4YTZ0"/>
<dbReference type="OrthoDB" id="7313036at2"/>
<evidence type="ECO:0000256" key="5">
    <source>
        <dbReference type="ARBA" id="ARBA00022692"/>
    </source>
</evidence>
<evidence type="ECO:0000256" key="12">
    <source>
        <dbReference type="RuleBase" id="RU003357"/>
    </source>
</evidence>
<evidence type="ECO:0000256" key="1">
    <source>
        <dbReference type="ARBA" id="ARBA00004571"/>
    </source>
</evidence>
<keyword evidence="9 11" id="KW-0472">Membrane</keyword>
<organism evidence="15 16">
    <name type="scientific">Paremcibacter congregatus</name>
    <dbReference type="NCBI Taxonomy" id="2043170"/>
    <lineage>
        <taxon>Bacteria</taxon>
        <taxon>Pseudomonadati</taxon>
        <taxon>Pseudomonadota</taxon>
        <taxon>Alphaproteobacteria</taxon>
        <taxon>Emcibacterales</taxon>
        <taxon>Emcibacteraceae</taxon>
        <taxon>Paremcibacter</taxon>
    </lineage>
</organism>
<dbReference type="PANTHER" id="PTHR32552:SF81">
    <property type="entry name" value="TONB-DEPENDENT OUTER MEMBRANE RECEPTOR"/>
    <property type="match status" value="1"/>
</dbReference>
<keyword evidence="8 12" id="KW-0798">TonB box</keyword>
<name>A0A2G4YTZ0_9PROT</name>
<keyword evidence="4" id="KW-0410">Iron transport</keyword>
<keyword evidence="2 11" id="KW-0813">Transport</keyword>
<reference evidence="15 16" key="1">
    <citation type="submission" date="2017-10" db="EMBL/GenBank/DDBJ databases">
        <title>Frigbacter circumglobatus gen. nov. sp. nov., isolated from sediment cultured in situ.</title>
        <authorList>
            <person name="Zhao Z."/>
        </authorList>
    </citation>
    <scope>NUCLEOTIDE SEQUENCE [LARGE SCALE GENOMIC DNA]</scope>
    <source>
        <strain evidence="15 16">ZYL</strain>
    </source>
</reference>
<evidence type="ECO:0000256" key="4">
    <source>
        <dbReference type="ARBA" id="ARBA00022496"/>
    </source>
</evidence>
<evidence type="ECO:0000259" key="13">
    <source>
        <dbReference type="Pfam" id="PF00593"/>
    </source>
</evidence>
<evidence type="ECO:0000256" key="7">
    <source>
        <dbReference type="ARBA" id="ARBA00023065"/>
    </source>
</evidence>
<keyword evidence="16" id="KW-1185">Reference proteome</keyword>
<evidence type="ECO:0000256" key="8">
    <source>
        <dbReference type="ARBA" id="ARBA00023077"/>
    </source>
</evidence>